<name>A0A829Y4R6_9GAMM</name>
<dbReference type="InterPro" id="IPR039298">
    <property type="entry name" value="ACOT13"/>
</dbReference>
<sequence length="141" mass="15227">MIENKLCFDKEGLTAFLDDAFPAAARPAVGEVAFVKLNHVQLTLQPRPEMARPGNIVSGPALMTLIDVAAYAVVLAHIGPVAMAVTHTINVAFLRACRWNTVVADARLIKLGKRLATVDVRLWQGSEEHLIAQSTVGYALP</sequence>
<evidence type="ECO:0000256" key="2">
    <source>
        <dbReference type="ARBA" id="ARBA00022801"/>
    </source>
</evidence>
<gene>
    <name evidence="4" type="ORF">GCM10011487_00830</name>
</gene>
<dbReference type="PANTHER" id="PTHR21660:SF1">
    <property type="entry name" value="ACYL-COENZYME A THIOESTERASE 13"/>
    <property type="match status" value="1"/>
</dbReference>
<dbReference type="GO" id="GO:0047617">
    <property type="term" value="F:fatty acyl-CoA hydrolase activity"/>
    <property type="evidence" value="ECO:0007669"/>
    <property type="project" value="InterPro"/>
</dbReference>
<dbReference type="SUPFAM" id="SSF54637">
    <property type="entry name" value="Thioesterase/thiol ester dehydrase-isomerase"/>
    <property type="match status" value="1"/>
</dbReference>
<evidence type="ECO:0000313" key="4">
    <source>
        <dbReference type="EMBL" id="GFE78083.1"/>
    </source>
</evidence>
<reference evidence="5" key="1">
    <citation type="submission" date="2020-01" db="EMBL/GenBank/DDBJ databases">
        <title>'Steroidobacter agaridevorans' sp. nov., agar-degrading bacteria isolated from rhizosphere soils.</title>
        <authorList>
            <person name="Ikenaga M."/>
            <person name="Kataoka M."/>
            <person name="Murouchi A."/>
            <person name="Katsuragi S."/>
            <person name="Sakai M."/>
        </authorList>
    </citation>
    <scope>NUCLEOTIDE SEQUENCE [LARGE SCALE GENOMIC DNA]</scope>
    <source>
        <strain evidence="5">YU21-B</strain>
    </source>
</reference>
<dbReference type="InterPro" id="IPR003736">
    <property type="entry name" value="PAAI_dom"/>
</dbReference>
<keyword evidence="2" id="KW-0378">Hydrolase</keyword>
<comment type="caution">
    <text evidence="4">The sequence shown here is derived from an EMBL/GenBank/DDBJ whole genome shotgun (WGS) entry which is preliminary data.</text>
</comment>
<dbReference type="EMBL" id="BLJN01000001">
    <property type="protein sequence ID" value="GFE78083.1"/>
    <property type="molecule type" value="Genomic_DNA"/>
</dbReference>
<dbReference type="Proteomes" id="UP000445000">
    <property type="component" value="Unassembled WGS sequence"/>
</dbReference>
<dbReference type="InterPro" id="IPR006683">
    <property type="entry name" value="Thioestr_dom"/>
</dbReference>
<dbReference type="CDD" id="cd03443">
    <property type="entry name" value="PaaI_thioesterase"/>
    <property type="match status" value="1"/>
</dbReference>
<comment type="similarity">
    <text evidence="1">Belongs to the thioesterase PaaI family.</text>
</comment>
<dbReference type="NCBIfam" id="TIGR00369">
    <property type="entry name" value="unchar_dom_1"/>
    <property type="match status" value="1"/>
</dbReference>
<dbReference type="PANTHER" id="PTHR21660">
    <property type="entry name" value="THIOESTERASE SUPERFAMILY MEMBER-RELATED"/>
    <property type="match status" value="1"/>
</dbReference>
<dbReference type="AlphaFoldDB" id="A0A829Y4R6"/>
<accession>A0A829Y4R6</accession>
<dbReference type="Pfam" id="PF03061">
    <property type="entry name" value="4HBT"/>
    <property type="match status" value="1"/>
</dbReference>
<organism evidence="4 5">
    <name type="scientific">Steroidobacter agaridevorans</name>
    <dbReference type="NCBI Taxonomy" id="2695856"/>
    <lineage>
        <taxon>Bacteria</taxon>
        <taxon>Pseudomonadati</taxon>
        <taxon>Pseudomonadota</taxon>
        <taxon>Gammaproteobacteria</taxon>
        <taxon>Steroidobacterales</taxon>
        <taxon>Steroidobacteraceae</taxon>
        <taxon>Steroidobacter</taxon>
    </lineage>
</organism>
<evidence type="ECO:0000313" key="5">
    <source>
        <dbReference type="Proteomes" id="UP000445000"/>
    </source>
</evidence>
<proteinExistence type="inferred from homology"/>
<protein>
    <submittedName>
        <fullName evidence="4">Thioesterase</fullName>
    </submittedName>
</protein>
<evidence type="ECO:0000256" key="1">
    <source>
        <dbReference type="ARBA" id="ARBA00008324"/>
    </source>
</evidence>
<feature type="domain" description="Thioesterase" evidence="3">
    <location>
        <begin position="55"/>
        <end position="127"/>
    </location>
</feature>
<evidence type="ECO:0000259" key="3">
    <source>
        <dbReference type="Pfam" id="PF03061"/>
    </source>
</evidence>
<dbReference type="Gene3D" id="3.10.129.10">
    <property type="entry name" value="Hotdog Thioesterase"/>
    <property type="match status" value="1"/>
</dbReference>
<dbReference type="RefSeq" id="WP_161810018.1">
    <property type="nucleotide sequence ID" value="NZ_BLJN01000001.1"/>
</dbReference>
<dbReference type="InterPro" id="IPR029069">
    <property type="entry name" value="HotDog_dom_sf"/>
</dbReference>
<keyword evidence="5" id="KW-1185">Reference proteome</keyword>